<evidence type="ECO:0000313" key="3">
    <source>
        <dbReference type="Proteomes" id="UP000586254"/>
    </source>
</evidence>
<accession>A0A853JS83</accession>
<evidence type="ECO:0000313" key="2">
    <source>
        <dbReference type="EMBL" id="NZA40396.1"/>
    </source>
</evidence>
<dbReference type="EMBL" id="JACCKS010000049">
    <property type="protein sequence ID" value="NZA40396.1"/>
    <property type="molecule type" value="Genomic_DNA"/>
</dbReference>
<organism evidence="2 3">
    <name type="scientific">Eubacterium callanderi</name>
    <dbReference type="NCBI Taxonomy" id="53442"/>
    <lineage>
        <taxon>Bacteria</taxon>
        <taxon>Bacillati</taxon>
        <taxon>Bacillota</taxon>
        <taxon>Clostridia</taxon>
        <taxon>Eubacteriales</taxon>
        <taxon>Eubacteriaceae</taxon>
        <taxon>Eubacterium</taxon>
    </lineage>
</organism>
<feature type="region of interest" description="Disordered" evidence="1">
    <location>
        <begin position="91"/>
        <end position="111"/>
    </location>
</feature>
<gene>
    <name evidence="2" type="ORF">H0N91_20275</name>
</gene>
<evidence type="ECO:0008006" key="4">
    <source>
        <dbReference type="Google" id="ProtNLM"/>
    </source>
</evidence>
<dbReference type="RefSeq" id="WP_180494377.1">
    <property type="nucleotide sequence ID" value="NZ_JACCKS010000049.1"/>
</dbReference>
<proteinExistence type="predicted"/>
<dbReference type="Proteomes" id="UP000586254">
    <property type="component" value="Unassembled WGS sequence"/>
</dbReference>
<dbReference type="AlphaFoldDB" id="A0A853JS83"/>
<evidence type="ECO:0000256" key="1">
    <source>
        <dbReference type="SAM" id="MobiDB-lite"/>
    </source>
</evidence>
<comment type="caution">
    <text evidence="2">The sequence shown here is derived from an EMBL/GenBank/DDBJ whole genome shotgun (WGS) entry which is preliminary data.</text>
</comment>
<name>A0A853JS83_9FIRM</name>
<reference evidence="2 3" key="1">
    <citation type="submission" date="2020-07" db="EMBL/GenBank/DDBJ databases">
        <title>Organ Donor 1.</title>
        <authorList>
            <person name="Marsh A.J."/>
            <person name="Azcarate-Peril M.A."/>
        </authorList>
    </citation>
    <scope>NUCLEOTIDE SEQUENCE [LARGE SCALE GENOMIC DNA]</scope>
    <source>
        <strain evidence="2 3">AMC0717</strain>
    </source>
</reference>
<sequence length="111" mass="12424">MDLNKLCSGAVQEVFDANLEEVFDNIRNPNTDPKIKRGLTLELKFEPDENQEVVKVDFSVKTKLAPFKSFGSHIHLYTDANGELKAKEIGGNIPGQMDMTNLIPMEESEAQ</sequence>
<protein>
    <recommendedName>
        <fullName evidence="4">Replication terminator protein</fullName>
    </recommendedName>
</protein>